<dbReference type="Proteomes" id="UP000659904">
    <property type="component" value="Unassembled WGS sequence"/>
</dbReference>
<evidence type="ECO:0000256" key="1">
    <source>
        <dbReference type="ARBA" id="ARBA00009249"/>
    </source>
</evidence>
<dbReference type="SUPFAM" id="SSF51230">
    <property type="entry name" value="Single hybrid motif"/>
    <property type="match status" value="1"/>
</dbReference>
<keyword evidence="7" id="KW-1185">Reference proteome</keyword>
<dbReference type="GO" id="GO:0005960">
    <property type="term" value="C:glycine cleavage complex"/>
    <property type="evidence" value="ECO:0007669"/>
    <property type="project" value="InterPro"/>
</dbReference>
<dbReference type="AlphaFoldDB" id="A0A8J3KB96"/>
<accession>A0A8J3KB96</accession>
<dbReference type="InterPro" id="IPR000089">
    <property type="entry name" value="Biotin_lipoyl"/>
</dbReference>
<comment type="caution">
    <text evidence="6">The sequence shown here is derived from an EMBL/GenBank/DDBJ whole genome shotgun (WGS) entry which is preliminary data.</text>
</comment>
<comment type="subunit">
    <text evidence="3">The glycine cleavage system is composed of four proteins: P, T, L and H.</text>
</comment>
<evidence type="ECO:0000256" key="4">
    <source>
        <dbReference type="PIRSR" id="PIRSR617453-50"/>
    </source>
</evidence>
<protein>
    <recommendedName>
        <fullName evidence="3">Glycine cleavage system H protein</fullName>
    </recommendedName>
</protein>
<dbReference type="InterPro" id="IPR002930">
    <property type="entry name" value="GCV_H"/>
</dbReference>
<dbReference type="InterPro" id="IPR017453">
    <property type="entry name" value="GCV_H_sub"/>
</dbReference>
<dbReference type="GO" id="GO:0009249">
    <property type="term" value="P:protein lipoylation"/>
    <property type="evidence" value="ECO:0007669"/>
    <property type="project" value="TreeGrafter"/>
</dbReference>
<evidence type="ECO:0000313" key="7">
    <source>
        <dbReference type="Proteomes" id="UP000659904"/>
    </source>
</evidence>
<sequence>MTEGEANRHRCRLRGTRTWEPPVSTVPENLHYTRDHEWLSDGDVPTVGITAFAAEALGDIVYVELPAVGTSVTAGEPCGEVESTKSVSELYAPADGEIVAVNPAVVDDPSLVNADPYGQGWLFRLRLTGAAELLDAAEYAALTGAEGDR</sequence>
<feature type="domain" description="Lipoyl-binding" evidence="5">
    <location>
        <begin position="44"/>
        <end position="126"/>
    </location>
</feature>
<evidence type="ECO:0000256" key="3">
    <source>
        <dbReference type="HAMAP-Rule" id="MF_00272"/>
    </source>
</evidence>
<feature type="modified residue" description="N6-lipoyllysine" evidence="3 4">
    <location>
        <position position="85"/>
    </location>
</feature>
<dbReference type="PANTHER" id="PTHR11715:SF3">
    <property type="entry name" value="GLYCINE CLEAVAGE SYSTEM H PROTEIN-RELATED"/>
    <property type="match status" value="1"/>
</dbReference>
<evidence type="ECO:0000259" key="5">
    <source>
        <dbReference type="PROSITE" id="PS50968"/>
    </source>
</evidence>
<comment type="similarity">
    <text evidence="1 3">Belongs to the GcvH family.</text>
</comment>
<gene>
    <name evidence="6" type="primary">gcvH_1</name>
    <name evidence="3" type="synonym">gcvH</name>
    <name evidence="6" type="ORF">Cci01nite_09820</name>
</gene>
<dbReference type="NCBIfam" id="TIGR00527">
    <property type="entry name" value="gcvH"/>
    <property type="match status" value="1"/>
</dbReference>
<proteinExistence type="inferred from homology"/>
<dbReference type="Pfam" id="PF01597">
    <property type="entry name" value="GCV_H"/>
    <property type="match status" value="1"/>
</dbReference>
<name>A0A8J3KB96_9ACTN</name>
<dbReference type="PROSITE" id="PS00189">
    <property type="entry name" value="LIPOYL"/>
    <property type="match status" value="1"/>
</dbReference>
<evidence type="ECO:0000256" key="2">
    <source>
        <dbReference type="ARBA" id="ARBA00022823"/>
    </source>
</evidence>
<dbReference type="InterPro" id="IPR003016">
    <property type="entry name" value="2-oxoA_DH_lipoyl-BS"/>
</dbReference>
<dbReference type="GO" id="GO:0005829">
    <property type="term" value="C:cytosol"/>
    <property type="evidence" value="ECO:0007669"/>
    <property type="project" value="TreeGrafter"/>
</dbReference>
<evidence type="ECO:0000313" key="6">
    <source>
        <dbReference type="EMBL" id="GIF95888.1"/>
    </source>
</evidence>
<reference evidence="6 7" key="1">
    <citation type="submission" date="2021-01" db="EMBL/GenBank/DDBJ databases">
        <title>Whole genome shotgun sequence of Catellatospora citrea NBRC 14495.</title>
        <authorList>
            <person name="Komaki H."/>
            <person name="Tamura T."/>
        </authorList>
    </citation>
    <scope>NUCLEOTIDE SEQUENCE [LARGE SCALE GENOMIC DNA]</scope>
    <source>
        <strain evidence="6 7">NBRC 14495</strain>
    </source>
</reference>
<dbReference type="HAMAP" id="MF_00272">
    <property type="entry name" value="GcvH"/>
    <property type="match status" value="1"/>
</dbReference>
<dbReference type="PANTHER" id="PTHR11715">
    <property type="entry name" value="GLYCINE CLEAVAGE SYSTEM H PROTEIN"/>
    <property type="match status" value="1"/>
</dbReference>
<dbReference type="GO" id="GO:0019464">
    <property type="term" value="P:glycine decarboxylation via glycine cleavage system"/>
    <property type="evidence" value="ECO:0007669"/>
    <property type="project" value="UniProtKB-UniRule"/>
</dbReference>
<dbReference type="Gene3D" id="2.40.50.100">
    <property type="match status" value="1"/>
</dbReference>
<dbReference type="PROSITE" id="PS50968">
    <property type="entry name" value="BIOTINYL_LIPOYL"/>
    <property type="match status" value="1"/>
</dbReference>
<dbReference type="InterPro" id="IPR011053">
    <property type="entry name" value="Single_hybrid_motif"/>
</dbReference>
<dbReference type="EMBL" id="BONH01000002">
    <property type="protein sequence ID" value="GIF95888.1"/>
    <property type="molecule type" value="Genomic_DNA"/>
</dbReference>
<comment type="cofactor">
    <cofactor evidence="3">
        <name>(R)-lipoate</name>
        <dbReference type="ChEBI" id="CHEBI:83088"/>
    </cofactor>
    <text evidence="3">Binds 1 lipoyl cofactor covalently.</text>
</comment>
<dbReference type="CDD" id="cd06848">
    <property type="entry name" value="GCS_H"/>
    <property type="match status" value="1"/>
</dbReference>
<dbReference type="InterPro" id="IPR033753">
    <property type="entry name" value="GCV_H/Fam206"/>
</dbReference>
<organism evidence="6 7">
    <name type="scientific">Catellatospora citrea</name>
    <dbReference type="NCBI Taxonomy" id="53366"/>
    <lineage>
        <taxon>Bacteria</taxon>
        <taxon>Bacillati</taxon>
        <taxon>Actinomycetota</taxon>
        <taxon>Actinomycetes</taxon>
        <taxon>Micromonosporales</taxon>
        <taxon>Micromonosporaceae</taxon>
        <taxon>Catellatospora</taxon>
    </lineage>
</organism>
<keyword evidence="2 3" id="KW-0450">Lipoyl</keyword>
<dbReference type="NCBIfam" id="NF002270">
    <property type="entry name" value="PRK01202.1"/>
    <property type="match status" value="1"/>
</dbReference>
<comment type="function">
    <text evidence="3">The glycine cleavage system catalyzes the degradation of glycine. The H protein shuttles the methylamine group of glycine from the P protein to the T protein.</text>
</comment>